<name>A0AB39W3X4_9FLAO</name>
<gene>
    <name evidence="1" type="ORF">AB3G34_02700</name>
</gene>
<dbReference type="AlphaFoldDB" id="A0AB39W3X4"/>
<sequence length="134" mass="15518">MDTYEEKKSLLLDMITFSTENGVLPKKDYDFLFVIANALDLEKGDFNNLFLLELPKMAAKTGFRRMQQFYRLAFLMHKGRILNANESNTIHQISISMGINPDATKRVLKKMEKSPNTVISPEALLKIYKEFHDQ</sequence>
<dbReference type="RefSeq" id="WP_367751796.1">
    <property type="nucleotide sequence ID" value="NZ_CP165625.1"/>
</dbReference>
<evidence type="ECO:0000313" key="1">
    <source>
        <dbReference type="EMBL" id="XDU96022.1"/>
    </source>
</evidence>
<dbReference type="EMBL" id="CP165625">
    <property type="protein sequence ID" value="XDU96022.1"/>
    <property type="molecule type" value="Genomic_DNA"/>
</dbReference>
<proteinExistence type="predicted"/>
<reference evidence="1" key="1">
    <citation type="submission" date="2024-07" db="EMBL/GenBank/DDBJ databases">
        <authorList>
            <person name="Biller S.J."/>
        </authorList>
    </citation>
    <scope>NUCLEOTIDE SEQUENCE</scope>
    <source>
        <strain evidence="1">WC2409</strain>
    </source>
</reference>
<accession>A0AB39W3X4</accession>
<protein>
    <submittedName>
        <fullName evidence="1">Excinuclease ABC subunit B</fullName>
    </submittedName>
</protein>
<organism evidence="1">
    <name type="scientific">Flavobacterium sp. WC2409</name>
    <dbReference type="NCBI Taxonomy" id="3234139"/>
    <lineage>
        <taxon>Bacteria</taxon>
        <taxon>Pseudomonadati</taxon>
        <taxon>Bacteroidota</taxon>
        <taxon>Flavobacteriia</taxon>
        <taxon>Flavobacteriales</taxon>
        <taxon>Flavobacteriaceae</taxon>
        <taxon>Flavobacterium</taxon>
    </lineage>
</organism>